<dbReference type="SUPFAM" id="SSF88659">
    <property type="entry name" value="Sigma3 and sigma4 domains of RNA polymerase sigma factors"/>
    <property type="match status" value="1"/>
</dbReference>
<evidence type="ECO:0000313" key="2">
    <source>
        <dbReference type="EMBL" id="PST36958.1"/>
    </source>
</evidence>
<dbReference type="InterPro" id="IPR013249">
    <property type="entry name" value="RNA_pol_sigma70_r4_t2"/>
</dbReference>
<sequence>MAIINLRDYYPFYTSDYFMEVPEDVVEMFKEFDRKEAAYRLRTYRHKAYYSLDRNDGIEHEALFVAFSPYELYERKVTIQELYTAISRLPDKQAKRIYAHFILGLTKQDIARAEGVDEKVVRLAIERGLRNLEKILKKFL</sequence>
<dbReference type="GO" id="GO:0016987">
    <property type="term" value="F:sigma factor activity"/>
    <property type="evidence" value="ECO:0007669"/>
    <property type="project" value="InterPro"/>
</dbReference>
<dbReference type="GeneID" id="79840289"/>
<accession>A0A2T3FNU3</accession>
<dbReference type="GO" id="GO:0003677">
    <property type="term" value="F:DNA binding"/>
    <property type="evidence" value="ECO:0007669"/>
    <property type="project" value="InterPro"/>
</dbReference>
<dbReference type="AlphaFoldDB" id="A0A2T3FNU3"/>
<gene>
    <name evidence="2" type="ORF">C7U56_10465</name>
</gene>
<dbReference type="InterPro" id="IPR013324">
    <property type="entry name" value="RNA_pol_sigma_r3/r4-like"/>
</dbReference>
<dbReference type="EMBL" id="PYLO01000003">
    <property type="protein sequence ID" value="PST36958.1"/>
    <property type="molecule type" value="Genomic_DNA"/>
</dbReference>
<dbReference type="InterPro" id="IPR036388">
    <property type="entry name" value="WH-like_DNA-bd_sf"/>
</dbReference>
<organism evidence="2 3">
    <name type="scientific">Clostridium fessum</name>
    <dbReference type="NCBI Taxonomy" id="2126740"/>
    <lineage>
        <taxon>Bacteria</taxon>
        <taxon>Bacillati</taxon>
        <taxon>Bacillota</taxon>
        <taxon>Clostridia</taxon>
        <taxon>Eubacteriales</taxon>
        <taxon>Clostridiaceae</taxon>
        <taxon>Clostridium</taxon>
    </lineage>
</organism>
<evidence type="ECO:0000313" key="3">
    <source>
        <dbReference type="Proteomes" id="UP000241048"/>
    </source>
</evidence>
<dbReference type="Gene3D" id="1.10.10.10">
    <property type="entry name" value="Winged helix-like DNA-binding domain superfamily/Winged helix DNA-binding domain"/>
    <property type="match status" value="1"/>
</dbReference>
<protein>
    <submittedName>
        <fullName evidence="2">RNA polymerase subunit sigma-24</fullName>
    </submittedName>
</protein>
<dbReference type="Proteomes" id="UP000241048">
    <property type="component" value="Unassembled WGS sequence"/>
</dbReference>
<evidence type="ECO:0000259" key="1">
    <source>
        <dbReference type="Pfam" id="PF08281"/>
    </source>
</evidence>
<dbReference type="RefSeq" id="WP_107001170.1">
    <property type="nucleotide sequence ID" value="NZ_JAJEPQ010000016.1"/>
</dbReference>
<name>A0A2T3FNU3_9CLOT</name>
<comment type="caution">
    <text evidence="2">The sequence shown here is derived from an EMBL/GenBank/DDBJ whole genome shotgun (WGS) entry which is preliminary data.</text>
</comment>
<proteinExistence type="predicted"/>
<reference evidence="2 3" key="1">
    <citation type="submission" date="2018-03" db="EMBL/GenBank/DDBJ databases">
        <title>Lachnoclostridium SNUG30386 gen.nov., sp.nov., isolated from human faeces.</title>
        <authorList>
            <person name="Seo B."/>
            <person name="Jeon K."/>
            <person name="Ko G."/>
        </authorList>
    </citation>
    <scope>NUCLEOTIDE SEQUENCE [LARGE SCALE GENOMIC DNA]</scope>
    <source>
        <strain evidence="2 3">SNUG30386</strain>
    </source>
</reference>
<dbReference type="GO" id="GO:0006352">
    <property type="term" value="P:DNA-templated transcription initiation"/>
    <property type="evidence" value="ECO:0007669"/>
    <property type="project" value="InterPro"/>
</dbReference>
<feature type="domain" description="RNA polymerase sigma factor 70 region 4 type 2" evidence="1">
    <location>
        <begin position="80"/>
        <end position="132"/>
    </location>
</feature>
<dbReference type="Pfam" id="PF08281">
    <property type="entry name" value="Sigma70_r4_2"/>
    <property type="match status" value="1"/>
</dbReference>
<keyword evidence="3" id="KW-1185">Reference proteome</keyword>